<name>A0AAI8YJB7_9PEZI</name>
<feature type="domain" description="TACO1/YebC-like N-terminal" evidence="4">
    <location>
        <begin position="40"/>
        <end position="111"/>
    </location>
</feature>
<sequence length="302" mass="32855">MSFLFAYPVSRSRSTATASTICAQCRRSFQTNAVRYSGHNRWSKIKHEKGAADKKKTSQRSTFSKHLTLYSKLYGADPSLNSQLAAMIATAKKAGMPKANIDVAIARGQGKSSSGAGLEAATLEIMMSPSVALVVDIETDSKQRALHELRSIIKKHNGTVTPTAFLFARLGRTVLQQNNKDNGNSGSGDDFDEILMQALDAGAEDVEQDEDGNVVLWTQPNMTHQVAQNLSKELDKQILSSDIIWSCTSDKVKLDDAEATEGIAKLLASLRDYPDVQGIYGNPERGAVSEEIWSAVEENLDA</sequence>
<dbReference type="PANTHER" id="PTHR12532">
    <property type="entry name" value="TRANSLATIONAL ACTIVATOR OF CYTOCHROME C OXIDASE 1"/>
    <property type="match status" value="1"/>
</dbReference>
<protein>
    <submittedName>
        <fullName evidence="5">Uu.00g080560.m01.CDS01</fullName>
    </submittedName>
</protein>
<proteinExistence type="inferred from homology"/>
<dbReference type="EMBL" id="CAUWAG010000010">
    <property type="protein sequence ID" value="CAJ2506870.1"/>
    <property type="molecule type" value="Genomic_DNA"/>
</dbReference>
<comment type="subcellular location">
    <subcellularLocation>
        <location evidence="1">Mitochondrion</location>
    </subcellularLocation>
</comment>
<dbReference type="InterPro" id="IPR026564">
    <property type="entry name" value="Transcrip_reg_TACO1-like_dom3"/>
</dbReference>
<comment type="similarity">
    <text evidence="2">Belongs to the TACO1 family.</text>
</comment>
<comment type="caution">
    <text evidence="5">The sequence shown here is derived from an EMBL/GenBank/DDBJ whole genome shotgun (WGS) entry which is preliminary data.</text>
</comment>
<organism evidence="5 6">
    <name type="scientific">Anthostomella pinea</name>
    <dbReference type="NCBI Taxonomy" id="933095"/>
    <lineage>
        <taxon>Eukaryota</taxon>
        <taxon>Fungi</taxon>
        <taxon>Dikarya</taxon>
        <taxon>Ascomycota</taxon>
        <taxon>Pezizomycotina</taxon>
        <taxon>Sordariomycetes</taxon>
        <taxon>Xylariomycetidae</taxon>
        <taxon>Xylariales</taxon>
        <taxon>Xylariaceae</taxon>
        <taxon>Anthostomella</taxon>
    </lineage>
</organism>
<dbReference type="Gene3D" id="3.30.70.980">
    <property type="match status" value="2"/>
</dbReference>
<dbReference type="InterPro" id="IPR049083">
    <property type="entry name" value="TACO1_YebC_N"/>
</dbReference>
<evidence type="ECO:0000259" key="4">
    <source>
        <dbReference type="Pfam" id="PF20772"/>
    </source>
</evidence>
<accession>A0AAI8YJB7</accession>
<dbReference type="InterPro" id="IPR048300">
    <property type="entry name" value="TACO1_YebC-like_2nd/3rd_dom"/>
</dbReference>
<evidence type="ECO:0000313" key="6">
    <source>
        <dbReference type="Proteomes" id="UP001295740"/>
    </source>
</evidence>
<feature type="domain" description="TACO1/YebC-like second and third" evidence="3">
    <location>
        <begin position="119"/>
        <end position="282"/>
    </location>
</feature>
<evidence type="ECO:0000256" key="2">
    <source>
        <dbReference type="ARBA" id="ARBA00008724"/>
    </source>
</evidence>
<dbReference type="Proteomes" id="UP001295740">
    <property type="component" value="Unassembled WGS sequence"/>
</dbReference>
<dbReference type="GO" id="GO:0005739">
    <property type="term" value="C:mitochondrion"/>
    <property type="evidence" value="ECO:0007669"/>
    <property type="project" value="UniProtKB-SubCell"/>
</dbReference>
<gene>
    <name evidence="5" type="ORF">KHLLAP_LOCUS7338</name>
</gene>
<reference evidence="5" key="1">
    <citation type="submission" date="2023-10" db="EMBL/GenBank/DDBJ databases">
        <authorList>
            <person name="Hackl T."/>
        </authorList>
    </citation>
    <scope>NUCLEOTIDE SEQUENCE</scope>
</reference>
<dbReference type="InterPro" id="IPR017856">
    <property type="entry name" value="Integrase-like_N"/>
</dbReference>
<dbReference type="PANTHER" id="PTHR12532:SF0">
    <property type="entry name" value="TRANSLATIONAL ACTIVATOR OF CYTOCHROME C OXIDASE 1"/>
    <property type="match status" value="1"/>
</dbReference>
<dbReference type="FunFam" id="1.10.10.200:FF:000002">
    <property type="entry name" value="Probable transcriptional regulatory protein CLM62_37755"/>
    <property type="match status" value="1"/>
</dbReference>
<evidence type="ECO:0000259" key="3">
    <source>
        <dbReference type="Pfam" id="PF01709"/>
    </source>
</evidence>
<dbReference type="InterPro" id="IPR002876">
    <property type="entry name" value="Transcrip_reg_TACO1-like"/>
</dbReference>
<dbReference type="Gene3D" id="1.10.10.200">
    <property type="match status" value="1"/>
</dbReference>
<dbReference type="AlphaFoldDB" id="A0AAI8YJB7"/>
<dbReference type="SUPFAM" id="SSF75625">
    <property type="entry name" value="YebC-like"/>
    <property type="match status" value="1"/>
</dbReference>
<evidence type="ECO:0000256" key="1">
    <source>
        <dbReference type="ARBA" id="ARBA00004173"/>
    </source>
</evidence>
<keyword evidence="6" id="KW-1185">Reference proteome</keyword>
<dbReference type="InterPro" id="IPR029072">
    <property type="entry name" value="YebC-like"/>
</dbReference>
<evidence type="ECO:0000313" key="5">
    <source>
        <dbReference type="EMBL" id="CAJ2506870.1"/>
    </source>
</evidence>
<dbReference type="Pfam" id="PF20772">
    <property type="entry name" value="TACO1_YebC_N"/>
    <property type="match status" value="1"/>
</dbReference>
<dbReference type="Pfam" id="PF01709">
    <property type="entry name" value="Transcrip_reg"/>
    <property type="match status" value="1"/>
</dbReference>